<name>A0A0R3WB17_TAEAS</name>
<dbReference type="Gene3D" id="3.90.640.10">
    <property type="entry name" value="Actin, Chain A, domain 4"/>
    <property type="match status" value="2"/>
</dbReference>
<dbReference type="InterPro" id="IPR004000">
    <property type="entry name" value="Actin"/>
</dbReference>
<evidence type="ECO:0000256" key="2">
    <source>
        <dbReference type="RuleBase" id="RU000487"/>
    </source>
</evidence>
<dbReference type="EMBL" id="UYRS01018676">
    <property type="protein sequence ID" value="VDK39029.1"/>
    <property type="molecule type" value="Genomic_DNA"/>
</dbReference>
<keyword evidence="4" id="KW-1185">Reference proteome</keyword>
<dbReference type="WBParaSite" id="TASK_0000779401-mRNA-1">
    <property type="protein sequence ID" value="TASK_0000779401-mRNA-1"/>
    <property type="gene ID" value="TASK_0000779401"/>
</dbReference>
<gene>
    <name evidence="3" type="ORF">TASK_LOCUS7795</name>
</gene>
<dbReference type="InterPro" id="IPR043129">
    <property type="entry name" value="ATPase_NBD"/>
</dbReference>
<dbReference type="PROSITE" id="PS01132">
    <property type="entry name" value="ACTINS_ACT_LIKE"/>
    <property type="match status" value="1"/>
</dbReference>
<dbReference type="AlphaFoldDB" id="A0A0R3WB17"/>
<dbReference type="PANTHER" id="PTHR11937">
    <property type="entry name" value="ACTIN"/>
    <property type="match status" value="1"/>
</dbReference>
<dbReference type="Pfam" id="PF00022">
    <property type="entry name" value="Actin"/>
    <property type="match status" value="2"/>
</dbReference>
<evidence type="ECO:0000313" key="5">
    <source>
        <dbReference type="WBParaSite" id="TASK_0000779401-mRNA-1"/>
    </source>
</evidence>
<dbReference type="SUPFAM" id="SSF53067">
    <property type="entry name" value="Actin-like ATPase domain"/>
    <property type="match status" value="2"/>
</dbReference>
<proteinExistence type="inferred from homology"/>
<comment type="function">
    <text evidence="1">Actins are highly conserved proteins that are involved in various types of cell motility and are ubiquitously expressed in all eukaryotic cells.</text>
</comment>
<protein>
    <submittedName>
        <fullName evidence="5">Actin-like</fullName>
    </submittedName>
</protein>
<reference evidence="5" key="1">
    <citation type="submission" date="2017-02" db="UniProtKB">
        <authorList>
            <consortium name="WormBaseParasite"/>
        </authorList>
    </citation>
    <scope>IDENTIFICATION</scope>
</reference>
<comment type="similarity">
    <text evidence="2">Belongs to the actin family.</text>
</comment>
<evidence type="ECO:0000256" key="1">
    <source>
        <dbReference type="ARBA" id="ARBA00003520"/>
    </source>
</evidence>
<sequence>MAPEEHPVLLTEAPLNPKANREKVAQVMFETSDFPLHVLLFASGCTTSVALDSGHEVSATVLNSEANSLSHAFPCLNFAGRDLTDWLMELLTGLWGLKLYETSRGSFTTWYLAPINETVTAATSSSLRKTYKMPDALFKPNHPDMKCNSIHESTYRSIIKCKTDIRKGLCSNVLLSGGCSICPGFVKRFAKDLTALKPNTMKVKVIAPSESKYSAWISGSIPASLSTF</sequence>
<evidence type="ECO:0000313" key="3">
    <source>
        <dbReference type="EMBL" id="VDK39029.1"/>
    </source>
</evidence>
<reference evidence="3 4" key="2">
    <citation type="submission" date="2018-11" db="EMBL/GenBank/DDBJ databases">
        <authorList>
            <consortium name="Pathogen Informatics"/>
        </authorList>
    </citation>
    <scope>NUCLEOTIDE SEQUENCE [LARGE SCALE GENOMIC DNA]</scope>
</reference>
<accession>A0A0R3WB17</accession>
<organism evidence="5">
    <name type="scientific">Taenia asiatica</name>
    <name type="common">Asian tapeworm</name>
    <dbReference type="NCBI Taxonomy" id="60517"/>
    <lineage>
        <taxon>Eukaryota</taxon>
        <taxon>Metazoa</taxon>
        <taxon>Spiralia</taxon>
        <taxon>Lophotrochozoa</taxon>
        <taxon>Platyhelminthes</taxon>
        <taxon>Cestoda</taxon>
        <taxon>Eucestoda</taxon>
        <taxon>Cyclophyllidea</taxon>
        <taxon>Taeniidae</taxon>
        <taxon>Taenia</taxon>
    </lineage>
</organism>
<dbReference type="STRING" id="60517.A0A0R3WB17"/>
<dbReference type="SMART" id="SM00268">
    <property type="entry name" value="ACTIN"/>
    <property type="match status" value="1"/>
</dbReference>
<dbReference type="Proteomes" id="UP000282613">
    <property type="component" value="Unassembled WGS sequence"/>
</dbReference>
<evidence type="ECO:0000313" key="4">
    <source>
        <dbReference type="Proteomes" id="UP000282613"/>
    </source>
</evidence>
<dbReference type="InterPro" id="IPR020902">
    <property type="entry name" value="Actin/actin-like_CS"/>
</dbReference>
<dbReference type="Gene3D" id="3.30.420.40">
    <property type="match status" value="4"/>
</dbReference>
<dbReference type="OrthoDB" id="5132116at2759"/>